<comment type="caution">
    <text evidence="8">The sequence shown here is derived from an EMBL/GenBank/DDBJ whole genome shotgun (WGS) entry which is preliminary data.</text>
</comment>
<dbReference type="InterPro" id="IPR051820">
    <property type="entry name" value="FAD-binding_MO"/>
</dbReference>
<gene>
    <name evidence="8" type="ORF">D7V20_12210</name>
</gene>
<proteinExistence type="inferred from homology"/>
<comment type="cofactor">
    <cofactor evidence="1">
        <name>FAD</name>
        <dbReference type="ChEBI" id="CHEBI:57692"/>
    </cofactor>
</comment>
<keyword evidence="5" id="KW-0521">NADP</keyword>
<keyword evidence="4" id="KW-0274">FAD</keyword>
<evidence type="ECO:0000256" key="5">
    <source>
        <dbReference type="ARBA" id="ARBA00022857"/>
    </source>
</evidence>
<evidence type="ECO:0000256" key="6">
    <source>
        <dbReference type="ARBA" id="ARBA00023002"/>
    </source>
</evidence>
<accession>A0A3A8EQ90</accession>
<evidence type="ECO:0000313" key="9">
    <source>
        <dbReference type="Proteomes" id="UP000280405"/>
    </source>
</evidence>
<evidence type="ECO:0000256" key="3">
    <source>
        <dbReference type="ARBA" id="ARBA00022630"/>
    </source>
</evidence>
<evidence type="ECO:0000313" key="8">
    <source>
        <dbReference type="EMBL" id="RKG37052.1"/>
    </source>
</evidence>
<evidence type="ECO:0000256" key="7">
    <source>
        <dbReference type="ARBA" id="ARBA00023033"/>
    </source>
</evidence>
<dbReference type="GO" id="GO:0004497">
    <property type="term" value="F:monooxygenase activity"/>
    <property type="evidence" value="ECO:0007669"/>
    <property type="project" value="UniProtKB-KW"/>
</dbReference>
<reference evidence="8 9" key="1">
    <citation type="submission" date="2018-09" db="EMBL/GenBank/DDBJ databases">
        <title>The draft genome of Acinetobacter spp. strains.</title>
        <authorList>
            <person name="Qin J."/>
            <person name="Feng Y."/>
            <person name="Zong Z."/>
        </authorList>
    </citation>
    <scope>NUCLEOTIDE SEQUENCE [LARGE SCALE GENOMIC DNA]</scope>
    <source>
        <strain evidence="8 9">WCHAc060115</strain>
    </source>
</reference>
<dbReference type="SUPFAM" id="SSF51905">
    <property type="entry name" value="FAD/NAD(P)-binding domain"/>
    <property type="match status" value="2"/>
</dbReference>
<organism evidence="8 9">
    <name type="scientific">Acinetobacter rongchengensis</name>
    <dbReference type="NCBI Taxonomy" id="2419601"/>
    <lineage>
        <taxon>Bacteria</taxon>
        <taxon>Pseudomonadati</taxon>
        <taxon>Pseudomonadota</taxon>
        <taxon>Gammaproteobacteria</taxon>
        <taxon>Moraxellales</taxon>
        <taxon>Moraxellaceae</taxon>
        <taxon>Acinetobacter</taxon>
    </lineage>
</organism>
<evidence type="ECO:0000256" key="1">
    <source>
        <dbReference type="ARBA" id="ARBA00001974"/>
    </source>
</evidence>
<dbReference type="PANTHER" id="PTHR43872:SF1">
    <property type="entry name" value="MONOOXYGENASE, PUTATIVE (AFU_ORTHOLOGUE AFUA_8G02570)-RELATED"/>
    <property type="match status" value="1"/>
</dbReference>
<dbReference type="AlphaFoldDB" id="A0A3A8EQ90"/>
<dbReference type="RefSeq" id="WP_120384533.1">
    <property type="nucleotide sequence ID" value="NZ_RAXT01000028.1"/>
</dbReference>
<dbReference type="OrthoDB" id="312624at2"/>
<dbReference type="Pfam" id="PF13738">
    <property type="entry name" value="Pyr_redox_3"/>
    <property type="match status" value="1"/>
</dbReference>
<name>A0A3A8EQ90_9GAMM</name>
<dbReference type="PANTHER" id="PTHR43872">
    <property type="entry name" value="MONOOXYGENASE, PUTATIVE (AFU_ORTHOLOGUE AFUA_8G02570)-RELATED"/>
    <property type="match status" value="1"/>
</dbReference>
<dbReference type="Proteomes" id="UP000280405">
    <property type="component" value="Unassembled WGS sequence"/>
</dbReference>
<keyword evidence="6" id="KW-0560">Oxidoreductase</keyword>
<keyword evidence="9" id="KW-1185">Reference proteome</keyword>
<sequence length="496" mass="55985">MNMEYDVVIIGAGLSGIGMGCQLSQQNPNQSFTILERRQSLGGTWDLFRYPGIRSDSDVISFGFKFSPWNSDKVLAAGESIKQYLQETAQKFGVDKKIRYGIKIISANFSTETNRWTVDAIDESNGQACQFTCNFLITATGYYNHDQGYTPKFEGVENYKGLFIHPQHWPENLDYKNKKVVVIGSGATAVTLIPAMANDTAHITMLQRSPSYVINVPNTDKLVDACRRVLSEELVYKIFRKRNIFMQRGIYKLSRRFPKQMRSFLLSGAQKELGTQCDMTHFTPSYMPWDERLCAIPDNDLFKVIREGKASVVTDQIERFTETGILLKSGQILEADIIVTATGLELQMLGGIEIAVDGVQIKPNEKMSYKGVLIEDVPNFAYLFGYTNAPWTLKIDLACDYICRLLNEMVIRQMTFVKAVAPANESTGHSIVHGMQSGYIQRGDWVLPRQGKSAEWFVSHNLEKDTEIYSQSIENHHLVWSAATQQPKVKAKIKVA</sequence>
<keyword evidence="7" id="KW-0503">Monooxygenase</keyword>
<dbReference type="Gene3D" id="3.50.50.60">
    <property type="entry name" value="FAD/NAD(P)-binding domain"/>
    <property type="match status" value="1"/>
</dbReference>
<dbReference type="FunFam" id="3.50.50.60:FF:000228">
    <property type="entry name" value="FAD-containing monooxygenase EthA"/>
    <property type="match status" value="1"/>
</dbReference>
<evidence type="ECO:0000256" key="2">
    <source>
        <dbReference type="ARBA" id="ARBA00010139"/>
    </source>
</evidence>
<evidence type="ECO:0000256" key="4">
    <source>
        <dbReference type="ARBA" id="ARBA00022827"/>
    </source>
</evidence>
<comment type="similarity">
    <text evidence="2">Belongs to the FAD-binding monooxygenase family.</text>
</comment>
<dbReference type="InterPro" id="IPR036188">
    <property type="entry name" value="FAD/NAD-bd_sf"/>
</dbReference>
<dbReference type="EMBL" id="RAXT01000028">
    <property type="protein sequence ID" value="RKG37052.1"/>
    <property type="molecule type" value="Genomic_DNA"/>
</dbReference>
<keyword evidence="3" id="KW-0285">Flavoprotein</keyword>
<protein>
    <submittedName>
        <fullName evidence="8">NAD(P)/FAD-dependent oxidoreductase</fullName>
    </submittedName>
</protein>